<evidence type="ECO:0000256" key="1">
    <source>
        <dbReference type="SAM" id="Coils"/>
    </source>
</evidence>
<dbReference type="PANTHER" id="PTHR32182">
    <property type="entry name" value="DNA REPLICATION AND REPAIR PROTEIN RECF"/>
    <property type="match status" value="1"/>
</dbReference>
<reference evidence="3" key="1">
    <citation type="submission" date="2022-10" db="EMBL/GenBank/DDBJ databases">
        <title>Human gut microbiome strain richness.</title>
        <authorList>
            <person name="Chen-Liaw A."/>
        </authorList>
    </citation>
    <scope>NUCLEOTIDE SEQUENCE</scope>
    <source>
        <strain evidence="3">1001283st1_A3_1001283B150304_161114</strain>
    </source>
</reference>
<comment type="caution">
    <text evidence="3">The sequence shown here is derived from an EMBL/GenBank/DDBJ whole genome shotgun (WGS) entry which is preliminary data.</text>
</comment>
<keyword evidence="1" id="KW-0175">Coiled coil</keyword>
<evidence type="ECO:0000259" key="2">
    <source>
        <dbReference type="Pfam" id="PF13304"/>
    </source>
</evidence>
<sequence>MHIIGIRLDGGKENVIKNLQPGWYPFGNFVEPVWKNNYEWRKPGSMAENLYQTCDPLPRTISVSCVVGANGSGKSTLLEMLFRIINNFASELLPNSEDYKGRKLTFAEGLDAQLYFETDGTVGSILNKDDHVHYFYGINKDGQPNEVRGPLRRSYNILDSFFYTISTNYSIYSLNDDDYDSLDIQTGKNSSNEGKWLYGLFHKNDGYLAPITMTPYRQEGGIIDVTNEKELARQRLMTLFLLFESQNKAFINGYRPLELEYCFNQNYKNDTLKIYKNKVRKKLSSSNVDSLINSFSNCWKDIINKEFKCAHNNNPIVEETILFYLGYKTLKICMTYESFGRIINIKLFSDASSISKEQVNMIIDKIRSLEEDNHITLKINQCLTFLKRGYLAVENPITVNAKEFIKYNLDFDNQFLSSEDKKKMKYDTYDQVFKLLPPPFFFCDMTLHRRVQVSETKKKIKEEIRLSRLSSGEKQMLFNLSYVIYHIKNIQSVKKDEYRVPYRHINLIFDEAELYFHPEFQRSFVSELLKMISWCHIDRRKIRSINIIIVTHSPFVLSDVPLENILYLEDGRHVKKMQQTFSANIHEILQSHFFMKYPMGEIAREALDRIITLYGKRDEDRERVLKDLSDNKDYYCYVENIIADPYLKSTIHRMLNELYSLEETPLQKLHREREETESKLKNIDNQIAELEKDEKN</sequence>
<dbReference type="GO" id="GO:0006302">
    <property type="term" value="P:double-strand break repair"/>
    <property type="evidence" value="ECO:0007669"/>
    <property type="project" value="TreeGrafter"/>
</dbReference>
<evidence type="ECO:0000313" key="4">
    <source>
        <dbReference type="Proteomes" id="UP001217776"/>
    </source>
</evidence>
<evidence type="ECO:0000313" key="3">
    <source>
        <dbReference type="EMBL" id="MDC2235571.1"/>
    </source>
</evidence>
<feature type="coiled-coil region" evidence="1">
    <location>
        <begin position="666"/>
        <end position="693"/>
    </location>
</feature>
<organism evidence="3 4">
    <name type="scientific">Bacteroides thetaiotaomicron</name>
    <dbReference type="NCBI Taxonomy" id="818"/>
    <lineage>
        <taxon>Bacteria</taxon>
        <taxon>Pseudomonadati</taxon>
        <taxon>Bacteroidota</taxon>
        <taxon>Bacteroidia</taxon>
        <taxon>Bacteroidales</taxon>
        <taxon>Bacteroidaceae</taxon>
        <taxon>Bacteroides</taxon>
    </lineage>
</organism>
<dbReference type="GO" id="GO:0000731">
    <property type="term" value="P:DNA synthesis involved in DNA repair"/>
    <property type="evidence" value="ECO:0007669"/>
    <property type="project" value="TreeGrafter"/>
</dbReference>
<dbReference type="RefSeq" id="WP_008765603.1">
    <property type="nucleotide sequence ID" value="NZ_BAABXH010000001.1"/>
</dbReference>
<dbReference type="Pfam" id="PF13304">
    <property type="entry name" value="AAA_21"/>
    <property type="match status" value="1"/>
</dbReference>
<dbReference type="EMBL" id="JAQNVG010000009">
    <property type="protein sequence ID" value="MDC2235571.1"/>
    <property type="molecule type" value="Genomic_DNA"/>
</dbReference>
<dbReference type="InterPro" id="IPR027417">
    <property type="entry name" value="P-loop_NTPase"/>
</dbReference>
<dbReference type="Gene3D" id="3.40.50.300">
    <property type="entry name" value="P-loop containing nucleotide triphosphate hydrolases"/>
    <property type="match status" value="1"/>
</dbReference>
<dbReference type="Proteomes" id="UP001217776">
    <property type="component" value="Unassembled WGS sequence"/>
</dbReference>
<accession>A0AAP3SF57</accession>
<dbReference type="GO" id="GO:0005524">
    <property type="term" value="F:ATP binding"/>
    <property type="evidence" value="ECO:0007669"/>
    <property type="project" value="InterPro"/>
</dbReference>
<proteinExistence type="predicted"/>
<dbReference type="InterPro" id="IPR003959">
    <property type="entry name" value="ATPase_AAA_core"/>
</dbReference>
<dbReference type="PANTHER" id="PTHR32182:SF23">
    <property type="entry name" value="ATP BINDING PROTEIN"/>
    <property type="match status" value="1"/>
</dbReference>
<feature type="domain" description="ATPase AAA-type core" evidence="2">
    <location>
        <begin position="370"/>
        <end position="558"/>
    </location>
</feature>
<dbReference type="GO" id="GO:0016887">
    <property type="term" value="F:ATP hydrolysis activity"/>
    <property type="evidence" value="ECO:0007669"/>
    <property type="project" value="InterPro"/>
</dbReference>
<dbReference type="AlphaFoldDB" id="A0AAP3SF57"/>
<protein>
    <submittedName>
        <fullName evidence="3">AAA family ATPase</fullName>
    </submittedName>
</protein>
<dbReference type="SUPFAM" id="SSF52540">
    <property type="entry name" value="P-loop containing nucleoside triphosphate hydrolases"/>
    <property type="match status" value="1"/>
</dbReference>
<gene>
    <name evidence="3" type="ORF">PO127_07390</name>
</gene>
<name>A0AAP3SF57_BACT4</name>